<evidence type="ECO:0000256" key="3">
    <source>
        <dbReference type="ARBA" id="ARBA00022692"/>
    </source>
</evidence>
<name>A0A1W1Z1J6_9FIRM</name>
<gene>
    <name evidence="7" type="ORF">SAMN02745168_0860</name>
</gene>
<comment type="subcellular location">
    <subcellularLocation>
        <location evidence="6">Cell membrane</location>
        <topology evidence="6">Multi-pass membrane protein</topology>
    </subcellularLocation>
    <subcellularLocation>
        <location evidence="1">Membrane</location>
        <topology evidence="1">Multi-pass membrane protein</topology>
    </subcellularLocation>
</comment>
<dbReference type="GO" id="GO:0005886">
    <property type="term" value="C:plasma membrane"/>
    <property type="evidence" value="ECO:0007669"/>
    <property type="project" value="UniProtKB-SubCell"/>
</dbReference>
<dbReference type="OrthoDB" id="25340at2"/>
<dbReference type="Pfam" id="PF01925">
    <property type="entry name" value="TauE"/>
    <property type="match status" value="1"/>
</dbReference>
<keyword evidence="5 6" id="KW-0472">Membrane</keyword>
<dbReference type="InterPro" id="IPR051598">
    <property type="entry name" value="TSUP/Inactive_protease-like"/>
</dbReference>
<proteinExistence type="inferred from homology"/>
<evidence type="ECO:0000313" key="8">
    <source>
        <dbReference type="Proteomes" id="UP000192790"/>
    </source>
</evidence>
<comment type="similarity">
    <text evidence="2 6">Belongs to the 4-toluene sulfonate uptake permease (TSUP) (TC 2.A.102) family.</text>
</comment>
<evidence type="ECO:0000256" key="2">
    <source>
        <dbReference type="ARBA" id="ARBA00009142"/>
    </source>
</evidence>
<keyword evidence="4 6" id="KW-1133">Transmembrane helix</keyword>
<protein>
    <recommendedName>
        <fullName evidence="6">Probable membrane transporter protein</fullName>
    </recommendedName>
</protein>
<dbReference type="PANTHER" id="PTHR43701">
    <property type="entry name" value="MEMBRANE TRANSPORTER PROTEIN MJ0441-RELATED"/>
    <property type="match status" value="1"/>
</dbReference>
<evidence type="ECO:0000256" key="1">
    <source>
        <dbReference type="ARBA" id="ARBA00004141"/>
    </source>
</evidence>
<dbReference type="PANTHER" id="PTHR43701:SF2">
    <property type="entry name" value="MEMBRANE TRANSPORTER PROTEIN YJNA-RELATED"/>
    <property type="match status" value="1"/>
</dbReference>
<feature type="transmembrane region" description="Helical" evidence="6">
    <location>
        <begin position="71"/>
        <end position="91"/>
    </location>
</feature>
<evidence type="ECO:0000313" key="7">
    <source>
        <dbReference type="EMBL" id="SMC42266.1"/>
    </source>
</evidence>
<dbReference type="Proteomes" id="UP000192790">
    <property type="component" value="Unassembled WGS sequence"/>
</dbReference>
<keyword evidence="8" id="KW-1185">Reference proteome</keyword>
<dbReference type="InterPro" id="IPR002781">
    <property type="entry name" value="TM_pro_TauE-like"/>
</dbReference>
<evidence type="ECO:0000256" key="5">
    <source>
        <dbReference type="ARBA" id="ARBA00023136"/>
    </source>
</evidence>
<keyword evidence="6" id="KW-1003">Cell membrane</keyword>
<dbReference type="STRING" id="1122930.SAMN02745168_0860"/>
<dbReference type="AlphaFoldDB" id="A0A1W1Z1J6"/>
<reference evidence="7 8" key="1">
    <citation type="submission" date="2017-04" db="EMBL/GenBank/DDBJ databases">
        <authorList>
            <person name="Afonso C.L."/>
            <person name="Miller P.J."/>
            <person name="Scott M.A."/>
            <person name="Spackman E."/>
            <person name="Goraichik I."/>
            <person name="Dimitrov K.M."/>
            <person name="Suarez D.L."/>
            <person name="Swayne D.E."/>
        </authorList>
    </citation>
    <scope>NUCLEOTIDE SEQUENCE [LARGE SCALE GENOMIC DNA]</scope>
    <source>
        <strain evidence="7 8">DSM 12816</strain>
    </source>
</reference>
<organism evidence="7 8">
    <name type="scientific">Papillibacter cinnamivorans DSM 12816</name>
    <dbReference type="NCBI Taxonomy" id="1122930"/>
    <lineage>
        <taxon>Bacteria</taxon>
        <taxon>Bacillati</taxon>
        <taxon>Bacillota</taxon>
        <taxon>Clostridia</taxon>
        <taxon>Eubacteriales</taxon>
        <taxon>Oscillospiraceae</taxon>
        <taxon>Papillibacter</taxon>
    </lineage>
</organism>
<keyword evidence="3 6" id="KW-0812">Transmembrane</keyword>
<accession>A0A1W1Z1J6</accession>
<evidence type="ECO:0000256" key="6">
    <source>
        <dbReference type="RuleBase" id="RU363041"/>
    </source>
</evidence>
<sequence length="125" mass="12897">MKDAAALLAGFLTGILSGFGIGGGTLLLLYMTLLAGVEQQLAQGINLLYFLPASAASLLSHGKNGYLDREAALPAAIAGAVCTALAAWAAVSIDVSLLRRLFGVFLICVGLCELFRKNGKKDGNV</sequence>
<evidence type="ECO:0000256" key="4">
    <source>
        <dbReference type="ARBA" id="ARBA00022989"/>
    </source>
</evidence>
<dbReference type="RefSeq" id="WP_084233460.1">
    <property type="nucleotide sequence ID" value="NZ_FWXW01000001.1"/>
</dbReference>
<dbReference type="EMBL" id="FWXW01000001">
    <property type="protein sequence ID" value="SMC42266.1"/>
    <property type="molecule type" value="Genomic_DNA"/>
</dbReference>